<feature type="domain" description="VTT" evidence="13">
    <location>
        <begin position="66"/>
        <end position="182"/>
    </location>
</feature>
<dbReference type="AlphaFoldDB" id="A0A0B4XIC3"/>
<keyword evidence="10" id="KW-0812">Transmembrane</keyword>
<evidence type="ECO:0000256" key="7">
    <source>
        <dbReference type="ARBA" id="ARBA00023157"/>
    </source>
</evidence>
<dbReference type="InterPro" id="IPR016156">
    <property type="entry name" value="FAD/NAD-linked_Rdtase_dimer_sf"/>
</dbReference>
<keyword evidence="5" id="KW-0521">NADP</keyword>
<dbReference type="SUPFAM" id="SSF51905">
    <property type="entry name" value="FAD/NAD(P)-binding domain"/>
    <property type="match status" value="1"/>
</dbReference>
<evidence type="ECO:0000256" key="4">
    <source>
        <dbReference type="ARBA" id="ARBA00022827"/>
    </source>
</evidence>
<evidence type="ECO:0000259" key="12">
    <source>
        <dbReference type="Pfam" id="PF07992"/>
    </source>
</evidence>
<dbReference type="GO" id="GO:0050660">
    <property type="term" value="F:flavin adenine dinucleotide binding"/>
    <property type="evidence" value="ECO:0007669"/>
    <property type="project" value="TreeGrafter"/>
</dbReference>
<keyword evidence="8 9" id="KW-0676">Redox-active center</keyword>
<evidence type="ECO:0000256" key="5">
    <source>
        <dbReference type="ARBA" id="ARBA00022857"/>
    </source>
</evidence>
<evidence type="ECO:0000256" key="1">
    <source>
        <dbReference type="ARBA" id="ARBA00001974"/>
    </source>
</evidence>
<dbReference type="FunFam" id="3.30.390.30:FF:000001">
    <property type="entry name" value="Dihydrolipoyl dehydrogenase"/>
    <property type="match status" value="1"/>
</dbReference>
<dbReference type="InterPro" id="IPR004099">
    <property type="entry name" value="Pyr_nucl-diS_OxRdtase_dimer"/>
</dbReference>
<dbReference type="GO" id="GO:0005886">
    <property type="term" value="C:plasma membrane"/>
    <property type="evidence" value="ECO:0007669"/>
    <property type="project" value="UniProtKB-ARBA"/>
</dbReference>
<dbReference type="HOGENOM" id="CLU_016755_1_0_6"/>
<evidence type="ECO:0000256" key="6">
    <source>
        <dbReference type="ARBA" id="ARBA00023002"/>
    </source>
</evidence>
<evidence type="ECO:0000256" key="8">
    <source>
        <dbReference type="ARBA" id="ARBA00023284"/>
    </source>
</evidence>
<keyword evidence="10" id="KW-1133">Transmembrane helix</keyword>
<dbReference type="InterPro" id="IPR012999">
    <property type="entry name" value="Pyr_OxRdtase_I_AS"/>
</dbReference>
<feature type="domain" description="Pyridine nucleotide-disulphide oxidoreductase dimerisation" evidence="11">
    <location>
        <begin position="578"/>
        <end position="682"/>
    </location>
</feature>
<dbReference type="Pfam" id="PF02852">
    <property type="entry name" value="Pyr_redox_dim"/>
    <property type="match status" value="1"/>
</dbReference>
<dbReference type="InterPro" id="IPR023753">
    <property type="entry name" value="FAD/NAD-binding_dom"/>
</dbReference>
<comment type="cofactor">
    <cofactor evidence="1">
        <name>FAD</name>
        <dbReference type="ChEBI" id="CHEBI:57692"/>
    </cofactor>
</comment>
<feature type="transmembrane region" description="Helical" evidence="10">
    <location>
        <begin position="162"/>
        <end position="180"/>
    </location>
</feature>
<dbReference type="PROSITE" id="PS00076">
    <property type="entry name" value="PYRIDINE_REDOX_1"/>
    <property type="match status" value="1"/>
</dbReference>
<reference evidence="14 15" key="1">
    <citation type="journal article" date="2012" name="J. Bacteriol.">
        <title>Genome sequence of an alkane-degrading bacterium, Alcanivorax pacificus type strain W11-5, isolated from deep sea sediment.</title>
        <authorList>
            <person name="Lai Q."/>
            <person name="Shao Z."/>
        </authorList>
    </citation>
    <scope>NUCLEOTIDE SEQUENCE [LARGE SCALE GENOMIC DNA]</scope>
    <source>
        <strain evidence="14 15">W11-5</strain>
    </source>
</reference>
<dbReference type="PRINTS" id="PR00411">
    <property type="entry name" value="PNDRDTASEI"/>
</dbReference>
<accession>A0A0B4XIC3</accession>
<comment type="similarity">
    <text evidence="2 9">Belongs to the class-I pyridine nucleotide-disulfide oxidoreductase family.</text>
</comment>
<evidence type="ECO:0000313" key="14">
    <source>
        <dbReference type="EMBL" id="AJD46831.1"/>
    </source>
</evidence>
<keyword evidence="3 9" id="KW-0285">Flavoprotein</keyword>
<keyword evidence="10" id="KW-0472">Membrane</keyword>
<dbReference type="Pfam" id="PF09335">
    <property type="entry name" value="VTT_dom"/>
    <property type="match status" value="1"/>
</dbReference>
<feature type="transmembrane region" description="Helical" evidence="10">
    <location>
        <begin position="130"/>
        <end position="150"/>
    </location>
</feature>
<evidence type="ECO:0000256" key="9">
    <source>
        <dbReference type="RuleBase" id="RU003691"/>
    </source>
</evidence>
<evidence type="ECO:0000256" key="2">
    <source>
        <dbReference type="ARBA" id="ARBA00007532"/>
    </source>
</evidence>
<dbReference type="KEGG" id="apac:S7S_02045"/>
<evidence type="ECO:0000313" key="15">
    <source>
        <dbReference type="Proteomes" id="UP000006764"/>
    </source>
</evidence>
<dbReference type="EMBL" id="CP004387">
    <property type="protein sequence ID" value="AJD46831.1"/>
    <property type="molecule type" value="Genomic_DNA"/>
</dbReference>
<feature type="transmembrane region" description="Helical" evidence="10">
    <location>
        <begin position="237"/>
        <end position="255"/>
    </location>
</feature>
<dbReference type="Proteomes" id="UP000006764">
    <property type="component" value="Chromosome"/>
</dbReference>
<evidence type="ECO:0000256" key="3">
    <source>
        <dbReference type="ARBA" id="ARBA00022630"/>
    </source>
</evidence>
<dbReference type="PRINTS" id="PR00368">
    <property type="entry name" value="FADPNR"/>
</dbReference>
<dbReference type="PANTHER" id="PTHR43014">
    <property type="entry name" value="MERCURIC REDUCTASE"/>
    <property type="match status" value="1"/>
</dbReference>
<dbReference type="InterPro" id="IPR032816">
    <property type="entry name" value="VTT_dom"/>
</dbReference>
<feature type="transmembrane region" description="Helical" evidence="10">
    <location>
        <begin position="45"/>
        <end position="65"/>
    </location>
</feature>
<dbReference type="GO" id="GO:0016668">
    <property type="term" value="F:oxidoreductase activity, acting on a sulfur group of donors, NAD(P) as acceptor"/>
    <property type="evidence" value="ECO:0007669"/>
    <property type="project" value="InterPro"/>
</dbReference>
<feature type="transmembrane region" description="Helical" evidence="10">
    <location>
        <begin position="192"/>
        <end position="216"/>
    </location>
</feature>
<feature type="domain" description="FAD/NAD(P)-binding" evidence="12">
    <location>
        <begin position="237"/>
        <end position="556"/>
    </location>
</feature>
<evidence type="ECO:0000259" key="11">
    <source>
        <dbReference type="Pfam" id="PF02852"/>
    </source>
</evidence>
<dbReference type="InterPro" id="IPR036188">
    <property type="entry name" value="FAD/NAD-bd_sf"/>
</dbReference>
<proteinExistence type="inferred from homology"/>
<keyword evidence="7" id="KW-1015">Disulfide bond</keyword>
<protein>
    <submittedName>
        <fullName evidence="14">Mercuric reductase</fullName>
    </submittedName>
</protein>
<evidence type="ECO:0000259" key="13">
    <source>
        <dbReference type="Pfam" id="PF09335"/>
    </source>
</evidence>
<dbReference type="GO" id="GO:0003955">
    <property type="term" value="F:NAD(P)H dehydrogenase (quinone) activity"/>
    <property type="evidence" value="ECO:0007669"/>
    <property type="project" value="TreeGrafter"/>
</dbReference>
<dbReference type="PANTHER" id="PTHR43014:SF2">
    <property type="entry name" value="MERCURIC REDUCTASE"/>
    <property type="match status" value="1"/>
</dbReference>
<gene>
    <name evidence="14" type="ORF">S7S_02045</name>
</gene>
<dbReference type="Gene3D" id="3.50.50.60">
    <property type="entry name" value="FAD/NAD(P)-binding domain"/>
    <property type="match status" value="2"/>
</dbReference>
<dbReference type="OrthoDB" id="9800167at2"/>
<dbReference type="Gene3D" id="3.30.390.30">
    <property type="match status" value="1"/>
</dbReference>
<dbReference type="Pfam" id="PF07992">
    <property type="entry name" value="Pyr_redox_2"/>
    <property type="match status" value="1"/>
</dbReference>
<feature type="transmembrane region" description="Helical" evidence="10">
    <location>
        <begin position="77"/>
        <end position="102"/>
    </location>
</feature>
<dbReference type="STRING" id="391936.S7S_02045"/>
<keyword evidence="6 9" id="KW-0560">Oxidoreductase</keyword>
<dbReference type="SUPFAM" id="SSF55424">
    <property type="entry name" value="FAD/NAD-linked reductases, dimerisation (C-terminal) domain"/>
    <property type="match status" value="1"/>
</dbReference>
<organism evidence="14 15">
    <name type="scientific">Isoalcanivorax pacificus W11-5</name>
    <dbReference type="NCBI Taxonomy" id="391936"/>
    <lineage>
        <taxon>Bacteria</taxon>
        <taxon>Pseudomonadati</taxon>
        <taxon>Pseudomonadota</taxon>
        <taxon>Gammaproteobacteria</taxon>
        <taxon>Oceanospirillales</taxon>
        <taxon>Alcanivoracaceae</taxon>
        <taxon>Isoalcanivorax</taxon>
    </lineage>
</organism>
<name>A0A0B4XIC3_9GAMM</name>
<keyword evidence="4 9" id="KW-0274">FAD</keyword>
<dbReference type="RefSeq" id="WP_041025909.1">
    <property type="nucleotide sequence ID" value="NZ_CP004387.1"/>
</dbReference>
<evidence type="ECO:0000256" key="10">
    <source>
        <dbReference type="SAM" id="Phobius"/>
    </source>
</evidence>
<keyword evidence="15" id="KW-1185">Reference proteome</keyword>
<sequence>MKKAVVVVLVLVALVAWFALDLGQYLTLAAIKDQQARVDGLYAEHPVWLIGGYFLLYVLVAALSLPGATLLTLLGGAVFGLVTGTLVVSFASSLGATLAMLVSRTLFRDLVSRRFAGTLSRINAGIDRDGAFYLFSLRLVPVFPFFVINLVMGLTRLPARRFYWVSQLGMLPGTLVYVNAGRELGQLDSLRGILSPGLLSAFALLAIFPWLARAVLNRVRARQLYRGWQKPAQFDRNLIVIGAGAAGLVTSYIAAAVKARVTLIEAGEMGGDCLNTGCVPSKALIRSAAVVQTLREAEHFGIRAGTPAVDFPQVMARLREVIQRIAPHDSVERYESLGVECLHGHARLTSPWTVSINGRTLSARHIVIATGARPRVPHIPGLADSGYLTSETLWHLEALPARLLVMGGGAVGVELAQAFARLGSAVTVVETAPRLLPREDEAVSEAVAAALRADGVTLMTGYRVLRVDEQAGEKRLHCGAAAPDGDPVTVTGDALLVAVGREARTEGMGLEELGLLRRDDGTLDTDAHLQTRLPNILACGDVTGPYQFTHVAGHQAWYAAVNALFGFARRFAVDYAAIPFVTFSAPEVARVGLNETEARAQGVAYELTRYEFAELDRAIADGCARGWVSVLTVPGKDRILGVTIVGDHAAEMIAEYVLAMKHGLGLNKILGTVHAYPTFMEGNKYVAGEWKRAHAPGWALRLLARFHQWRLR</sequence>